<reference evidence="1" key="1">
    <citation type="submission" date="2025-08" db="UniProtKB">
        <authorList>
            <consortium name="Ensembl"/>
        </authorList>
    </citation>
    <scope>IDENTIFICATION</scope>
</reference>
<evidence type="ECO:0000313" key="1">
    <source>
        <dbReference type="Ensembl" id="ENSAZOP00000001032.1"/>
    </source>
</evidence>
<accession>A0A8B9U0P6</accession>
<name>A0A8B9U0P6_9AVES</name>
<reference evidence="1" key="2">
    <citation type="submission" date="2025-09" db="UniProtKB">
        <authorList>
            <consortium name="Ensembl"/>
        </authorList>
    </citation>
    <scope>IDENTIFICATION</scope>
</reference>
<protein>
    <submittedName>
        <fullName evidence="1">Uncharacterized protein</fullName>
    </submittedName>
</protein>
<dbReference type="Ensembl" id="ENSAZOT00000001114.1">
    <property type="protein sequence ID" value="ENSAZOP00000001032.1"/>
    <property type="gene ID" value="ENSAZOG00000000752.1"/>
</dbReference>
<sequence>YIFIYIYTIRIVKVGKELQSHLVQPSPYQQYHPLTKPCPLALCPVFPLTTPWMVTSPPLWATWCTGSGWNVNQRWCTPVVPAAWEAEPAGSLEPRSSGL</sequence>
<keyword evidence="2" id="KW-1185">Reference proteome</keyword>
<evidence type="ECO:0000313" key="2">
    <source>
        <dbReference type="Proteomes" id="UP000694549"/>
    </source>
</evidence>
<proteinExistence type="predicted"/>
<dbReference type="Proteomes" id="UP000694549">
    <property type="component" value="Unplaced"/>
</dbReference>
<dbReference type="AlphaFoldDB" id="A0A8B9U0P6"/>
<organism evidence="1 2">
    <name type="scientific">Anas zonorhyncha</name>
    <name type="common">Eastern spot-billed duck</name>
    <dbReference type="NCBI Taxonomy" id="75864"/>
    <lineage>
        <taxon>Eukaryota</taxon>
        <taxon>Metazoa</taxon>
        <taxon>Chordata</taxon>
        <taxon>Craniata</taxon>
        <taxon>Vertebrata</taxon>
        <taxon>Euteleostomi</taxon>
        <taxon>Archelosauria</taxon>
        <taxon>Archosauria</taxon>
        <taxon>Dinosauria</taxon>
        <taxon>Saurischia</taxon>
        <taxon>Theropoda</taxon>
        <taxon>Coelurosauria</taxon>
        <taxon>Aves</taxon>
        <taxon>Neognathae</taxon>
        <taxon>Galloanserae</taxon>
        <taxon>Anseriformes</taxon>
        <taxon>Anatidae</taxon>
        <taxon>Anatinae</taxon>
        <taxon>Anas</taxon>
    </lineage>
</organism>